<dbReference type="InterPro" id="IPR051162">
    <property type="entry name" value="T4SS_component"/>
</dbReference>
<reference evidence="2 3" key="1">
    <citation type="submission" date="2017-09" db="EMBL/GenBank/DDBJ databases">
        <title>Depth-based differentiation of microbial function through sediment-hosted aquifers and enrichment of novel symbionts in the deep terrestrial subsurface.</title>
        <authorList>
            <person name="Probst A.J."/>
            <person name="Ladd B."/>
            <person name="Jarett J.K."/>
            <person name="Geller-Mcgrath D.E."/>
            <person name="Sieber C.M."/>
            <person name="Emerson J.B."/>
            <person name="Anantharaman K."/>
            <person name="Thomas B.C."/>
            <person name="Malmstrom R."/>
            <person name="Stieglmeier M."/>
            <person name="Klingl A."/>
            <person name="Woyke T."/>
            <person name="Ryan C.M."/>
            <person name="Banfield J.F."/>
        </authorList>
    </citation>
    <scope>NUCLEOTIDE SEQUENCE [LARGE SCALE GENOMIC DNA]</scope>
    <source>
        <strain evidence="2">CG22_combo_CG10-13_8_21_14_all_36_13</strain>
    </source>
</reference>
<evidence type="ECO:0000259" key="1">
    <source>
        <dbReference type="Pfam" id="PF26449"/>
    </source>
</evidence>
<dbReference type="EMBL" id="PCTT01000041">
    <property type="protein sequence ID" value="PIP86906.1"/>
    <property type="molecule type" value="Genomic_DNA"/>
</dbReference>
<dbReference type="Pfam" id="PF26449">
    <property type="entry name" value="DUF8128"/>
    <property type="match status" value="1"/>
</dbReference>
<dbReference type="AlphaFoldDB" id="A0A2H0DXK5"/>
<dbReference type="Proteomes" id="UP000231143">
    <property type="component" value="Unassembled WGS sequence"/>
</dbReference>
<dbReference type="PANTHER" id="PTHR30121">
    <property type="entry name" value="UNCHARACTERIZED PROTEIN YJGR-RELATED"/>
    <property type="match status" value="1"/>
</dbReference>
<dbReference type="InterPro" id="IPR027417">
    <property type="entry name" value="P-loop_NTPase"/>
</dbReference>
<gene>
    <name evidence="2" type="ORF">COW81_03085</name>
</gene>
<dbReference type="SUPFAM" id="SSF52540">
    <property type="entry name" value="P-loop containing nucleoside triphosphate hydrolases"/>
    <property type="match status" value="1"/>
</dbReference>
<dbReference type="PANTHER" id="PTHR30121:SF6">
    <property type="entry name" value="SLR6007 PROTEIN"/>
    <property type="match status" value="1"/>
</dbReference>
<evidence type="ECO:0000313" key="3">
    <source>
        <dbReference type="Proteomes" id="UP000231143"/>
    </source>
</evidence>
<sequence>MENSNTTPEQPFKTADEELAFLREKVKQMENVPEQETLDDGRTEKVASSMIREYQQAPHENVVSQEFSIPETEQVQLIESLKPETHDTRIAELYNVAINKGIKNALSIVDKMDDPHIDDDFHRFLIAYIKEGHEIAGVQKTTLGNALHMTLYEINIPEQSEEDRNRNITELISTMEHFFSNMLGIYNEKENPKLYFTIELAVEHVGQEVKIFASVPDKMKSLFEKNLLSFFPKIKLTEAINDYNIFTEGNKSSVSYAKGSKKDIFPIKTHDKFTTDPMISILNAFSKLKMEGEGASIQIIIRPEGEKYMYFFKEALKKLETGADVSSAIDIDYTLGQTALKLGKELIFGSGKGTPSMSKETQEKDGKNEQVNLAMENIREKTSYPVLSCNIRIVASAPTESEAENILNILEAPFNQFENPHTNKISFSGLKKRELDGALHDFSFRLFNEEYTVPLNIKELATIIHIPTNGDNLAREVRQSKSGYSAAPINVSTHGVLIGYNENSGARTEIYITPEDRLRHLYVIGQTGTGKTSGLKNMVIQDIKNGDGVCMIDPHGSDILDILGNIPPERIDDVIYFDPSYTARPLAMNMLEYDPNYPEQKTFVVNEMLGIFNKLFDMKTAGGPMFEQYFRNSVLLVMESPETGNTLLDVSRVLSEKSFRDMKLASSKNPVVNQYWREVAEKAGGEASLANMVPYITSKFDVFLSNDIMRPIIAQEKSSFNFREIMDNKKILLVNLSKGKLGDINANLLGLIIVGKILMASLSRSDAMHLNLPPFYLYIDEFQNITTDSIATILSEARKYKLGLSIAHQFIAQIQPEIRDAVFGNVGSIMAYRVGTDDAEYLEKQFAPTFSARDIMGIDNFHAYVKLLMNGQPVKPFDISVPRPQKGDISRANKIVELSHLKFGRDRGEIEAIIMDKYNSLKKSPDNPDARIA</sequence>
<organism evidence="2 3">
    <name type="scientific">Candidatus Campbellbacteria bacterium CG22_combo_CG10-13_8_21_14_all_36_13</name>
    <dbReference type="NCBI Taxonomy" id="1974529"/>
    <lineage>
        <taxon>Bacteria</taxon>
        <taxon>Candidatus Campbelliibacteriota</taxon>
    </lineage>
</organism>
<comment type="caution">
    <text evidence="2">The sequence shown here is derived from an EMBL/GenBank/DDBJ whole genome shotgun (WGS) entry which is preliminary data.</text>
</comment>
<protein>
    <recommendedName>
        <fullName evidence="1">DUF8128 domain-containing protein</fullName>
    </recommendedName>
</protein>
<dbReference type="InterPro" id="IPR058441">
    <property type="entry name" value="DUF8128"/>
</dbReference>
<feature type="domain" description="DUF8128" evidence="1">
    <location>
        <begin position="133"/>
        <end position="469"/>
    </location>
</feature>
<accession>A0A2H0DXK5</accession>
<name>A0A2H0DXK5_9BACT</name>
<evidence type="ECO:0000313" key="2">
    <source>
        <dbReference type="EMBL" id="PIP86906.1"/>
    </source>
</evidence>
<proteinExistence type="predicted"/>
<dbReference type="Gene3D" id="3.40.50.300">
    <property type="entry name" value="P-loop containing nucleotide triphosphate hydrolases"/>
    <property type="match status" value="2"/>
</dbReference>
<dbReference type="CDD" id="cd01127">
    <property type="entry name" value="TrwB_TraG_TraD_VirD4"/>
    <property type="match status" value="1"/>
</dbReference>